<protein>
    <submittedName>
        <fullName evidence="4">Iron-regulated ABC transporter permease protein SufD</fullName>
    </submittedName>
</protein>
<feature type="region of interest" description="Disordered" evidence="2">
    <location>
        <begin position="1"/>
        <end position="52"/>
    </location>
</feature>
<dbReference type="OrthoDB" id="9803529at2"/>
<dbReference type="EMBL" id="RBKS01000001">
    <property type="protein sequence ID" value="RKR74161.1"/>
    <property type="molecule type" value="Genomic_DNA"/>
</dbReference>
<proteinExistence type="inferred from homology"/>
<feature type="compositionally biased region" description="Low complexity" evidence="2">
    <location>
        <begin position="1"/>
        <end position="12"/>
    </location>
</feature>
<keyword evidence="5" id="KW-1185">Reference proteome</keyword>
<dbReference type="NCBIfam" id="TIGR01981">
    <property type="entry name" value="sufD"/>
    <property type="match status" value="1"/>
</dbReference>
<feature type="compositionally biased region" description="Basic and acidic residues" evidence="2">
    <location>
        <begin position="13"/>
        <end position="48"/>
    </location>
</feature>
<dbReference type="InterPro" id="IPR011542">
    <property type="entry name" value="SUF_FeS_clus_asmbl_SufD"/>
</dbReference>
<reference evidence="4 5" key="1">
    <citation type="submission" date="2018-10" db="EMBL/GenBank/DDBJ databases">
        <title>Sequencing the genomes of 1000 actinobacteria strains.</title>
        <authorList>
            <person name="Klenk H.-P."/>
        </authorList>
    </citation>
    <scope>NUCLEOTIDE SEQUENCE [LARGE SCALE GENOMIC DNA]</scope>
    <source>
        <strain evidence="4 5">DSM 17894</strain>
    </source>
</reference>
<feature type="domain" description="SUF system FeS cluster assembly SufBD core" evidence="3">
    <location>
        <begin position="154"/>
        <end position="376"/>
    </location>
</feature>
<gene>
    <name evidence="4" type="ORF">C8E83_1269</name>
</gene>
<name>A0A495IFP2_9MICO</name>
<evidence type="ECO:0000256" key="2">
    <source>
        <dbReference type="SAM" id="MobiDB-lite"/>
    </source>
</evidence>
<evidence type="ECO:0000256" key="1">
    <source>
        <dbReference type="ARBA" id="ARBA00043967"/>
    </source>
</evidence>
<dbReference type="InterPro" id="IPR000825">
    <property type="entry name" value="SUF_FeS_clus_asmbl_SufBD_core"/>
</dbReference>
<comment type="similarity">
    <text evidence="1">Belongs to the iron-sulfur cluster assembly SufBD family.</text>
</comment>
<evidence type="ECO:0000313" key="5">
    <source>
        <dbReference type="Proteomes" id="UP000280008"/>
    </source>
</evidence>
<comment type="caution">
    <text evidence="4">The sequence shown here is derived from an EMBL/GenBank/DDBJ whole genome shotgun (WGS) entry which is preliminary data.</text>
</comment>
<dbReference type="Pfam" id="PF01458">
    <property type="entry name" value="SUFBD_core"/>
    <property type="match status" value="1"/>
</dbReference>
<evidence type="ECO:0000259" key="3">
    <source>
        <dbReference type="Pfam" id="PF01458"/>
    </source>
</evidence>
<dbReference type="InterPro" id="IPR037284">
    <property type="entry name" value="SUF_FeS_clus_asmbl_SufBD_sf"/>
</dbReference>
<dbReference type="GO" id="GO:0016226">
    <property type="term" value="P:iron-sulfur cluster assembly"/>
    <property type="evidence" value="ECO:0007669"/>
    <property type="project" value="InterPro"/>
</dbReference>
<dbReference type="RefSeq" id="WP_121368938.1">
    <property type="nucleotide sequence ID" value="NZ_RBKS01000001.1"/>
</dbReference>
<organism evidence="4 5">
    <name type="scientific">Frondihabitans australicus</name>
    <dbReference type="NCBI Taxonomy" id="386892"/>
    <lineage>
        <taxon>Bacteria</taxon>
        <taxon>Bacillati</taxon>
        <taxon>Actinomycetota</taxon>
        <taxon>Actinomycetes</taxon>
        <taxon>Micrococcales</taxon>
        <taxon>Microbacteriaceae</taxon>
        <taxon>Frondihabitans</taxon>
    </lineage>
</organism>
<dbReference type="PANTHER" id="PTHR43575:SF1">
    <property type="entry name" value="PROTEIN ABCI7, CHLOROPLASTIC"/>
    <property type="match status" value="1"/>
</dbReference>
<dbReference type="Proteomes" id="UP000280008">
    <property type="component" value="Unassembled WGS sequence"/>
</dbReference>
<evidence type="ECO:0000313" key="4">
    <source>
        <dbReference type="EMBL" id="RKR74161.1"/>
    </source>
</evidence>
<accession>A0A495IFP2</accession>
<dbReference type="PANTHER" id="PTHR43575">
    <property type="entry name" value="PROTEIN ABCI7, CHLOROPLASTIC"/>
    <property type="match status" value="1"/>
</dbReference>
<dbReference type="SUPFAM" id="SSF101960">
    <property type="entry name" value="Stabilizer of iron transporter SufD"/>
    <property type="match status" value="1"/>
</dbReference>
<sequence length="419" mass="44480">MSATPAPTTATTDSRDDLVQHGAKAHSDGGWDASDRKVPVQTRSERFASTDPAAFPDVTGREVDWKLSPVANLRHLIDGPLDGSPYAYLARETPGASVDWVSPSHELVGRAGTPEDKASANAWSSVENVLLITVKGDEPTTITVGRSGLDDQPRAGHTVIHAEANSSGLVILLNSGAANLVENVEIVVDEGAHLTIVSVQEWDDEAIHLGSHFSRVGRDAQLKHFVVSLGGKVVRINPSAHLAEQGADADLNGVYFADAGQHLEQQVYVNHDAPNTKSRVNYKGALQGEGARTVWIGDVLIGRTAPGTDSYEQNRNLVLSEGTRADSIPNLEIETGDILGAGHASATGRFDDEHLFYLESRGIPEDEARRIVVLGFLSEIVQRIGEQGLQDRLIAALEAELAGGAAARAEADANAATTA</sequence>
<dbReference type="AlphaFoldDB" id="A0A495IFP2"/>
<dbReference type="InterPro" id="IPR055346">
    <property type="entry name" value="Fe-S_cluster_assembly_SufBD"/>
</dbReference>